<dbReference type="SUPFAM" id="SSF53448">
    <property type="entry name" value="Nucleotide-diphospho-sugar transferases"/>
    <property type="match status" value="1"/>
</dbReference>
<dbReference type="InterPro" id="IPR029044">
    <property type="entry name" value="Nucleotide-diphossugar_trans"/>
</dbReference>
<sequence length="204" mass="21941">MNKDCALIIFAKAPEPGLAKTRLIPALGADGAARLAARMLATAVQRALEAGIGPIELCCAPDASHPQFQQLAHEHGVVLSVQGEGDLGARMHRAFQRVLQHHSKAVLIGTDSLDLGASALRDAAHALTGHSAVFAPAIDGGYVLVGLTRPISRLFEDIEWSTSRVMQQTRQRMAQLGVDARELPACRDIDEPDDLAYLPAEWRE</sequence>
<dbReference type="EMBL" id="JAUYVH010000016">
    <property type="protein sequence ID" value="MDQ9172103.1"/>
    <property type="molecule type" value="Genomic_DNA"/>
</dbReference>
<protein>
    <submittedName>
        <fullName evidence="1">TIGR04282 family arsenosugar biosynthesis glycosyltransferase</fullName>
    </submittedName>
</protein>
<evidence type="ECO:0000313" key="2">
    <source>
        <dbReference type="Proteomes" id="UP001225596"/>
    </source>
</evidence>
<evidence type="ECO:0000313" key="1">
    <source>
        <dbReference type="EMBL" id="MDQ9172103.1"/>
    </source>
</evidence>
<dbReference type="NCBIfam" id="TIGR04282">
    <property type="entry name" value="glyco_like_cofC"/>
    <property type="match status" value="1"/>
</dbReference>
<organism evidence="1 2">
    <name type="scientific">Keguizhuia sedimenti</name>
    <dbReference type="NCBI Taxonomy" id="3064264"/>
    <lineage>
        <taxon>Bacteria</taxon>
        <taxon>Pseudomonadati</taxon>
        <taxon>Pseudomonadota</taxon>
        <taxon>Betaproteobacteria</taxon>
        <taxon>Burkholderiales</taxon>
        <taxon>Oxalobacteraceae</taxon>
        <taxon>Keguizhuia</taxon>
    </lineage>
</organism>
<dbReference type="Gene3D" id="3.90.550.10">
    <property type="entry name" value="Spore Coat Polysaccharide Biosynthesis Protein SpsA, Chain A"/>
    <property type="match status" value="1"/>
</dbReference>
<accession>A0ABU1BUX9</accession>
<dbReference type="Proteomes" id="UP001225596">
    <property type="component" value="Unassembled WGS sequence"/>
</dbReference>
<gene>
    <name evidence="1" type="ORF">Q8A64_16955</name>
</gene>
<dbReference type="RefSeq" id="WP_338438100.1">
    <property type="nucleotide sequence ID" value="NZ_JAUYVH010000016.1"/>
</dbReference>
<proteinExistence type="predicted"/>
<keyword evidence="2" id="KW-1185">Reference proteome</keyword>
<dbReference type="InterPro" id="IPR018641">
    <property type="entry name" value="Trfase_1_rSAM/seldom-assoc"/>
</dbReference>
<dbReference type="PANTHER" id="PTHR36529:SF1">
    <property type="entry name" value="GLYCOSYLTRANSFERASE"/>
    <property type="match status" value="1"/>
</dbReference>
<dbReference type="Pfam" id="PF09837">
    <property type="entry name" value="DUF2064"/>
    <property type="match status" value="1"/>
</dbReference>
<dbReference type="PANTHER" id="PTHR36529">
    <property type="entry name" value="SLL1095 PROTEIN"/>
    <property type="match status" value="1"/>
</dbReference>
<reference evidence="1 2" key="1">
    <citation type="submission" date="2023-08" db="EMBL/GenBank/DDBJ databases">
        <title>Oxalobacteraceae gen .nov., isolated from river sludge outside the plant.</title>
        <authorList>
            <person name="Zhao S.Y."/>
        </authorList>
    </citation>
    <scope>NUCLEOTIDE SEQUENCE [LARGE SCALE GENOMIC DNA]</scope>
    <source>
        <strain evidence="1 2">R-40</strain>
    </source>
</reference>
<comment type="caution">
    <text evidence="1">The sequence shown here is derived from an EMBL/GenBank/DDBJ whole genome shotgun (WGS) entry which is preliminary data.</text>
</comment>
<name>A0ABU1BUX9_9BURK</name>